<dbReference type="Proteomes" id="UP000516421">
    <property type="component" value="Chromosome"/>
</dbReference>
<accession>A0A7H2BKF8</accession>
<dbReference type="EMBL" id="CP061538">
    <property type="protein sequence ID" value="QNV40154.1"/>
    <property type="molecule type" value="Genomic_DNA"/>
</dbReference>
<dbReference type="KEGG" id="rama:IDM48_01500"/>
<dbReference type="RefSeq" id="WP_190617755.1">
    <property type="nucleotide sequence ID" value="NZ_CP061538.1"/>
</dbReference>
<keyword evidence="4" id="KW-1185">Reference proteome</keyword>
<evidence type="ECO:0000313" key="3">
    <source>
        <dbReference type="EMBL" id="QNV40154.1"/>
    </source>
</evidence>
<reference evidence="3 4" key="1">
    <citation type="submission" date="2020-09" db="EMBL/GenBank/DDBJ databases">
        <title>Investigation of environmental microbe.</title>
        <authorList>
            <person name="Ou Y."/>
            <person name="Kang Q."/>
        </authorList>
    </citation>
    <scope>NUCLEOTIDE SEQUENCE [LARGE SCALE GENOMIC DNA]</scope>
    <source>
        <strain evidence="3 4">KJZ-9</strain>
    </source>
</reference>
<dbReference type="PANTHER" id="PTHR34473">
    <property type="entry name" value="UPF0699 TRANSMEMBRANE PROTEIN YDBS"/>
    <property type="match status" value="1"/>
</dbReference>
<dbReference type="AlphaFoldDB" id="A0A7H2BKF8"/>
<sequence>MSASHENPPTRLEGPQLSLDTDIDSVAWKRVSPRYLKLRLVQRSIWTILCVALSAIPLLGHYIFHWNVPLWLGWGLVALMLLWQGGLFVLVPRQVRSWGYSEYPEHLLLTKGLLTRSTTAVPYGRMQLVDVSSGPLENMLGLATVDLKTASAGTNAVIHGLERDEAHRLRQVLTLRGEERMVAM</sequence>
<name>A0A7H2BKF8_9MICC</name>
<keyword evidence="1" id="KW-0472">Membrane</keyword>
<feature type="transmembrane region" description="Helical" evidence="1">
    <location>
        <begin position="44"/>
        <end position="64"/>
    </location>
</feature>
<dbReference type="PANTHER" id="PTHR34473:SF3">
    <property type="entry name" value="TRANSMEMBRANE PROTEIN-RELATED"/>
    <property type="match status" value="1"/>
</dbReference>
<keyword evidence="1" id="KW-1133">Transmembrane helix</keyword>
<feature type="domain" description="YdbS-like PH" evidence="2">
    <location>
        <begin position="96"/>
        <end position="171"/>
    </location>
</feature>
<feature type="transmembrane region" description="Helical" evidence="1">
    <location>
        <begin position="70"/>
        <end position="91"/>
    </location>
</feature>
<evidence type="ECO:0000259" key="2">
    <source>
        <dbReference type="Pfam" id="PF03703"/>
    </source>
</evidence>
<evidence type="ECO:0000256" key="1">
    <source>
        <dbReference type="SAM" id="Phobius"/>
    </source>
</evidence>
<protein>
    <submittedName>
        <fullName evidence="3">PH domain-containing protein</fullName>
    </submittedName>
</protein>
<gene>
    <name evidence="3" type="ORF">IDM48_01500</name>
</gene>
<dbReference type="Pfam" id="PF03703">
    <property type="entry name" value="bPH_2"/>
    <property type="match status" value="1"/>
</dbReference>
<organism evidence="3 4">
    <name type="scientific">Rothia amarae</name>
    <dbReference type="NCBI Taxonomy" id="169480"/>
    <lineage>
        <taxon>Bacteria</taxon>
        <taxon>Bacillati</taxon>
        <taxon>Actinomycetota</taxon>
        <taxon>Actinomycetes</taxon>
        <taxon>Micrococcales</taxon>
        <taxon>Micrococcaceae</taxon>
        <taxon>Rothia</taxon>
    </lineage>
</organism>
<keyword evidence="1" id="KW-0812">Transmembrane</keyword>
<evidence type="ECO:0000313" key="4">
    <source>
        <dbReference type="Proteomes" id="UP000516421"/>
    </source>
</evidence>
<proteinExistence type="predicted"/>
<dbReference type="InterPro" id="IPR005182">
    <property type="entry name" value="YdbS-like_PH"/>
</dbReference>